<keyword evidence="2" id="KW-0805">Transcription regulation</keyword>
<evidence type="ECO:0000256" key="4">
    <source>
        <dbReference type="ARBA" id="ARBA00023163"/>
    </source>
</evidence>
<name>A0ABS8Q011_9BACT</name>
<keyword evidence="3" id="KW-0731">Sigma factor</keyword>
<dbReference type="Gene3D" id="1.10.1740.10">
    <property type="match status" value="1"/>
</dbReference>
<dbReference type="InterPro" id="IPR013249">
    <property type="entry name" value="RNA_pol_sigma70_r4_t2"/>
</dbReference>
<proteinExistence type="inferred from homology"/>
<dbReference type="CDD" id="cd06171">
    <property type="entry name" value="Sigma70_r4"/>
    <property type="match status" value="1"/>
</dbReference>
<dbReference type="PANTHER" id="PTHR43133:SF51">
    <property type="entry name" value="RNA POLYMERASE SIGMA FACTOR"/>
    <property type="match status" value="1"/>
</dbReference>
<comment type="caution">
    <text evidence="7">The sequence shown here is derived from an EMBL/GenBank/DDBJ whole genome shotgun (WGS) entry which is preliminary data.</text>
</comment>
<gene>
    <name evidence="7" type="ORF">LQ567_24405</name>
</gene>
<keyword evidence="4" id="KW-0804">Transcription</keyword>
<dbReference type="SUPFAM" id="SSF88659">
    <property type="entry name" value="Sigma3 and sigma4 domains of RNA polymerase sigma factors"/>
    <property type="match status" value="1"/>
</dbReference>
<feature type="domain" description="RNA polymerase sigma factor 70 region 4 type 2" evidence="6">
    <location>
        <begin position="129"/>
        <end position="180"/>
    </location>
</feature>
<evidence type="ECO:0000259" key="6">
    <source>
        <dbReference type="Pfam" id="PF08281"/>
    </source>
</evidence>
<dbReference type="NCBIfam" id="TIGR02937">
    <property type="entry name" value="sigma70-ECF"/>
    <property type="match status" value="1"/>
</dbReference>
<dbReference type="InterPro" id="IPR039425">
    <property type="entry name" value="RNA_pol_sigma-70-like"/>
</dbReference>
<dbReference type="Gene3D" id="1.10.10.10">
    <property type="entry name" value="Winged helix-like DNA-binding domain superfamily/Winged helix DNA-binding domain"/>
    <property type="match status" value="1"/>
</dbReference>
<evidence type="ECO:0000256" key="1">
    <source>
        <dbReference type="ARBA" id="ARBA00010641"/>
    </source>
</evidence>
<feature type="domain" description="RNA polymerase sigma-70 region 2" evidence="5">
    <location>
        <begin position="27"/>
        <end position="91"/>
    </location>
</feature>
<dbReference type="EMBL" id="JAJNEC010000007">
    <property type="protein sequence ID" value="MCD2425948.1"/>
    <property type="molecule type" value="Genomic_DNA"/>
</dbReference>
<evidence type="ECO:0000256" key="3">
    <source>
        <dbReference type="ARBA" id="ARBA00023082"/>
    </source>
</evidence>
<sequence length="225" mass="26120">MTSFERFTDIEIINRVLEGETALYEILIRRYNPCLYKTGRSYNYHHEDTQDLMQETFIDAYKNLVQFEGRSDFKTWIIRIMLNNCYRKKNKAGFKNEIVMSINDQSTPMFTGSDNATGNIVQNRELGKIIEEALSNIPFDYRMVFSLREINGLTVTETGRLLDISEANVKVRLNRAKAMLRNEIEKRYAPSEIFEFNLVYCDAIVAGVMKTINTFNGTTYNGSAY</sequence>
<evidence type="ECO:0000259" key="5">
    <source>
        <dbReference type="Pfam" id="PF04542"/>
    </source>
</evidence>
<dbReference type="InterPro" id="IPR013324">
    <property type="entry name" value="RNA_pol_sigma_r3/r4-like"/>
</dbReference>
<accession>A0ABS8Q011</accession>
<dbReference type="InterPro" id="IPR014284">
    <property type="entry name" value="RNA_pol_sigma-70_dom"/>
</dbReference>
<evidence type="ECO:0000313" key="8">
    <source>
        <dbReference type="Proteomes" id="UP001199816"/>
    </source>
</evidence>
<dbReference type="InterPro" id="IPR007627">
    <property type="entry name" value="RNA_pol_sigma70_r2"/>
</dbReference>
<dbReference type="InterPro" id="IPR013325">
    <property type="entry name" value="RNA_pol_sigma_r2"/>
</dbReference>
<organism evidence="7 8">
    <name type="scientific">Niabella pedocola</name>
    <dbReference type="NCBI Taxonomy" id="1752077"/>
    <lineage>
        <taxon>Bacteria</taxon>
        <taxon>Pseudomonadati</taxon>
        <taxon>Bacteroidota</taxon>
        <taxon>Chitinophagia</taxon>
        <taxon>Chitinophagales</taxon>
        <taxon>Chitinophagaceae</taxon>
        <taxon>Niabella</taxon>
    </lineage>
</organism>
<evidence type="ECO:0000256" key="2">
    <source>
        <dbReference type="ARBA" id="ARBA00023015"/>
    </source>
</evidence>
<protein>
    <submittedName>
        <fullName evidence="7">Sigma-70 family RNA polymerase sigma factor</fullName>
    </submittedName>
</protein>
<comment type="similarity">
    <text evidence="1">Belongs to the sigma-70 factor family. ECF subfamily.</text>
</comment>
<reference evidence="7 8" key="1">
    <citation type="submission" date="2021-11" db="EMBL/GenBank/DDBJ databases">
        <title>Genomic of Niabella pedocola.</title>
        <authorList>
            <person name="Wu T."/>
        </authorList>
    </citation>
    <scope>NUCLEOTIDE SEQUENCE [LARGE SCALE GENOMIC DNA]</scope>
    <source>
        <strain evidence="7 8">JCM 31011</strain>
    </source>
</reference>
<keyword evidence="8" id="KW-1185">Reference proteome</keyword>
<dbReference type="Proteomes" id="UP001199816">
    <property type="component" value="Unassembled WGS sequence"/>
</dbReference>
<dbReference type="Pfam" id="PF04542">
    <property type="entry name" value="Sigma70_r2"/>
    <property type="match status" value="1"/>
</dbReference>
<dbReference type="SUPFAM" id="SSF88946">
    <property type="entry name" value="Sigma2 domain of RNA polymerase sigma factors"/>
    <property type="match status" value="1"/>
</dbReference>
<dbReference type="InterPro" id="IPR036388">
    <property type="entry name" value="WH-like_DNA-bd_sf"/>
</dbReference>
<dbReference type="RefSeq" id="WP_231008535.1">
    <property type="nucleotide sequence ID" value="NZ_JAJNEC010000007.1"/>
</dbReference>
<dbReference type="Pfam" id="PF08281">
    <property type="entry name" value="Sigma70_r4_2"/>
    <property type="match status" value="1"/>
</dbReference>
<evidence type="ECO:0000313" key="7">
    <source>
        <dbReference type="EMBL" id="MCD2425948.1"/>
    </source>
</evidence>
<dbReference type="PANTHER" id="PTHR43133">
    <property type="entry name" value="RNA POLYMERASE ECF-TYPE SIGMA FACTO"/>
    <property type="match status" value="1"/>
</dbReference>